<name>A0A395W7H6_BACOV</name>
<dbReference type="GO" id="GO:0006508">
    <property type="term" value="P:proteolysis"/>
    <property type="evidence" value="ECO:0007669"/>
    <property type="project" value="UniProtKB-KW"/>
</dbReference>
<dbReference type="GO" id="GO:0008233">
    <property type="term" value="F:peptidase activity"/>
    <property type="evidence" value="ECO:0007669"/>
    <property type="project" value="UniProtKB-KW"/>
</dbReference>
<dbReference type="InterPro" id="IPR002825">
    <property type="entry name" value="Pept_S49_ser-pept_pro"/>
</dbReference>
<dbReference type="Pfam" id="PF01972">
    <property type="entry name" value="SDH_protease"/>
    <property type="match status" value="1"/>
</dbReference>
<keyword evidence="1" id="KW-0378">Hydrolase</keyword>
<dbReference type="SUPFAM" id="SSF52096">
    <property type="entry name" value="ClpP/crotonase"/>
    <property type="match status" value="1"/>
</dbReference>
<proteinExistence type="predicted"/>
<protein>
    <submittedName>
        <fullName evidence="1">Serine protease</fullName>
    </submittedName>
</protein>
<dbReference type="EMBL" id="QRVZ01000001">
    <property type="protein sequence ID" value="RGS88158.1"/>
    <property type="molecule type" value="Genomic_DNA"/>
</dbReference>
<dbReference type="Gene3D" id="3.90.226.10">
    <property type="entry name" value="2-enoyl-CoA Hydratase, Chain A, domain 1"/>
    <property type="match status" value="1"/>
</dbReference>
<organism evidence="1 2">
    <name type="scientific">Bacteroides ovatus</name>
    <dbReference type="NCBI Taxonomy" id="28116"/>
    <lineage>
        <taxon>Bacteria</taxon>
        <taxon>Pseudomonadati</taxon>
        <taxon>Bacteroidota</taxon>
        <taxon>Bacteroidia</taxon>
        <taxon>Bacteroidales</taxon>
        <taxon>Bacteroidaceae</taxon>
        <taxon>Bacteroides</taxon>
    </lineage>
</organism>
<keyword evidence="1" id="KW-0645">Protease</keyword>
<dbReference type="InterPro" id="IPR029045">
    <property type="entry name" value="ClpP/crotonase-like_dom_sf"/>
</dbReference>
<sequence length="335" mass="37756">MRIDRLDLYKQLEEKRNSKLLVYITGTRQGLETQIANDVLPKFSEHLDKIGDTKKISLYLYTNGGNTLTAWSLVNLIRSFCDEMEVIIPSNCFSSGTLICLGADNIVMTKQAMLGPIDPSVNGPLNPAIPGVADPNAKVPVSVEYVNAYIEMAKKDFGITNQRNMTDILLNLSDKIHPLTLGQVYKSKSQIQMLARKLMKWQNLKQDKEDAIIKFLCSESGSHDYSIRRKEATESLGLPIEKPSMDEYNIIKAIYDDISNELELENSYNPAIILNGANNYPYSFRRVLIESINNDTDVFLSEGELVKQSFIPAPGMAPQINLSDNRIFEGWKHEN</sequence>
<dbReference type="AlphaFoldDB" id="A0A395W7H6"/>
<dbReference type="RefSeq" id="WP_118418190.1">
    <property type="nucleotide sequence ID" value="NZ_JAQDLI010000001.1"/>
</dbReference>
<dbReference type="Proteomes" id="UP000266492">
    <property type="component" value="Unassembled WGS sequence"/>
</dbReference>
<dbReference type="GO" id="GO:0016020">
    <property type="term" value="C:membrane"/>
    <property type="evidence" value="ECO:0007669"/>
    <property type="project" value="InterPro"/>
</dbReference>
<evidence type="ECO:0000313" key="2">
    <source>
        <dbReference type="Proteomes" id="UP000266492"/>
    </source>
</evidence>
<dbReference type="PANTHER" id="PTHR35984:SF1">
    <property type="entry name" value="PERIPLASMIC SERINE PROTEASE"/>
    <property type="match status" value="1"/>
</dbReference>
<reference evidence="1 2" key="1">
    <citation type="submission" date="2018-08" db="EMBL/GenBank/DDBJ databases">
        <title>A genome reference for cultivated species of the human gut microbiota.</title>
        <authorList>
            <person name="Zou Y."/>
            <person name="Xue W."/>
            <person name="Luo G."/>
        </authorList>
    </citation>
    <scope>NUCLEOTIDE SEQUENCE [LARGE SCALE GENOMIC DNA]</scope>
    <source>
        <strain evidence="1 2">AF20-9LB</strain>
    </source>
</reference>
<gene>
    <name evidence="1" type="ORF">DWX70_01085</name>
</gene>
<accession>A0A395W7H6</accession>
<dbReference type="PANTHER" id="PTHR35984">
    <property type="entry name" value="PERIPLASMIC SERINE PROTEASE"/>
    <property type="match status" value="1"/>
</dbReference>
<evidence type="ECO:0000313" key="1">
    <source>
        <dbReference type="EMBL" id="RGS88158.1"/>
    </source>
</evidence>
<comment type="caution">
    <text evidence="1">The sequence shown here is derived from an EMBL/GenBank/DDBJ whole genome shotgun (WGS) entry which is preliminary data.</text>
</comment>